<evidence type="ECO:0000256" key="1">
    <source>
        <dbReference type="RuleBase" id="RU367031"/>
    </source>
</evidence>
<comment type="domain">
    <text evidence="1">The PPC domain mediates interactions between AHL proteins.</text>
</comment>
<dbReference type="CDD" id="cd11378">
    <property type="entry name" value="DUF296"/>
    <property type="match status" value="1"/>
</dbReference>
<feature type="region of interest" description="Disordered" evidence="2">
    <location>
        <begin position="79"/>
        <end position="123"/>
    </location>
</feature>
<dbReference type="Proteomes" id="UP000886520">
    <property type="component" value="Chromosome 20"/>
</dbReference>
<keyword evidence="1" id="KW-0805">Transcription regulation</keyword>
<feature type="domain" description="PPC" evidence="3">
    <location>
        <begin position="136"/>
        <end position="283"/>
    </location>
</feature>
<dbReference type="PROSITE" id="PS51742">
    <property type="entry name" value="PPC"/>
    <property type="match status" value="1"/>
</dbReference>
<dbReference type="OrthoDB" id="2014829at2759"/>
<dbReference type="GO" id="GO:0005634">
    <property type="term" value="C:nucleus"/>
    <property type="evidence" value="ECO:0007669"/>
    <property type="project" value="UniProtKB-SubCell"/>
</dbReference>
<keyword evidence="5" id="KW-1185">Reference proteome</keyword>
<keyword evidence="1" id="KW-0804">Transcription</keyword>
<proteinExistence type="predicted"/>
<dbReference type="PANTHER" id="PTHR31500">
    <property type="entry name" value="AT-HOOK MOTIF NUCLEAR-LOCALIZED PROTEIN 9"/>
    <property type="match status" value="1"/>
</dbReference>
<comment type="caution">
    <text evidence="4">The sequence shown here is derived from an EMBL/GenBank/DDBJ whole genome shotgun (WGS) entry which is preliminary data.</text>
</comment>
<feature type="compositionally biased region" description="Low complexity" evidence="2">
    <location>
        <begin position="28"/>
        <end position="52"/>
    </location>
</feature>
<dbReference type="Gene3D" id="3.30.1330.80">
    <property type="entry name" value="Hypothetical protein, similar to alpha- acetolactate decarboxylase, domain 2"/>
    <property type="match status" value="1"/>
</dbReference>
<feature type="region of interest" description="Disordered" evidence="2">
    <location>
        <begin position="1"/>
        <end position="60"/>
    </location>
</feature>
<protein>
    <recommendedName>
        <fullName evidence="1">AT-hook motif nuclear-localized protein</fullName>
    </recommendedName>
</protein>
<comment type="function">
    <text evidence="1">Transcription factor that specifically binds AT-rich DNA sequences related to the nuclear matrix attachment regions (MARs).</text>
</comment>
<gene>
    <name evidence="4" type="ORF">GOP47_0020692</name>
</gene>
<name>A0A9D4UA06_ADICA</name>
<dbReference type="EMBL" id="JABFUD020000020">
    <property type="protein sequence ID" value="KAI5064022.1"/>
    <property type="molecule type" value="Genomic_DNA"/>
</dbReference>
<dbReference type="GO" id="GO:0003680">
    <property type="term" value="F:minor groove of adenine-thymine-rich DNA binding"/>
    <property type="evidence" value="ECO:0007669"/>
    <property type="project" value="UniProtKB-UniRule"/>
</dbReference>
<evidence type="ECO:0000256" key="2">
    <source>
        <dbReference type="SAM" id="MobiDB-lite"/>
    </source>
</evidence>
<dbReference type="InterPro" id="IPR005175">
    <property type="entry name" value="PPC_dom"/>
</dbReference>
<comment type="subcellular location">
    <subcellularLocation>
        <location evidence="1">Nucleus</location>
    </subcellularLocation>
</comment>
<keyword evidence="1" id="KW-0539">Nucleus</keyword>
<evidence type="ECO:0000313" key="4">
    <source>
        <dbReference type="EMBL" id="KAI5064022.1"/>
    </source>
</evidence>
<organism evidence="4 5">
    <name type="scientific">Adiantum capillus-veneris</name>
    <name type="common">Maidenhair fern</name>
    <dbReference type="NCBI Taxonomy" id="13818"/>
    <lineage>
        <taxon>Eukaryota</taxon>
        <taxon>Viridiplantae</taxon>
        <taxon>Streptophyta</taxon>
        <taxon>Embryophyta</taxon>
        <taxon>Tracheophyta</taxon>
        <taxon>Polypodiopsida</taxon>
        <taxon>Polypodiidae</taxon>
        <taxon>Polypodiales</taxon>
        <taxon>Pteridineae</taxon>
        <taxon>Pteridaceae</taxon>
        <taxon>Vittarioideae</taxon>
        <taxon>Adiantum</taxon>
    </lineage>
</organism>
<dbReference type="SUPFAM" id="SSF117856">
    <property type="entry name" value="AF0104/ALDC/Ptd012-like"/>
    <property type="match status" value="1"/>
</dbReference>
<dbReference type="AlphaFoldDB" id="A0A9D4UA06"/>
<evidence type="ECO:0000313" key="5">
    <source>
        <dbReference type="Proteomes" id="UP000886520"/>
    </source>
</evidence>
<dbReference type="InterPro" id="IPR039605">
    <property type="entry name" value="AHL"/>
</dbReference>
<dbReference type="PANTHER" id="PTHR31500:SF57">
    <property type="entry name" value="AT-HOOK MOTIF NUCLEAR-LOCALIZED PROTEIN 10"/>
    <property type="match status" value="1"/>
</dbReference>
<reference evidence="4" key="1">
    <citation type="submission" date="2021-01" db="EMBL/GenBank/DDBJ databases">
        <title>Adiantum capillus-veneris genome.</title>
        <authorList>
            <person name="Fang Y."/>
            <person name="Liao Q."/>
        </authorList>
    </citation>
    <scope>NUCLEOTIDE SEQUENCE</scope>
    <source>
        <strain evidence="4">H3</strain>
        <tissue evidence="4">Leaf</tissue>
    </source>
</reference>
<accession>A0A9D4UA06</accession>
<dbReference type="Pfam" id="PF03479">
    <property type="entry name" value="PCC"/>
    <property type="match status" value="1"/>
</dbReference>
<feature type="region of interest" description="Disordered" evidence="2">
    <location>
        <begin position="261"/>
        <end position="281"/>
    </location>
</feature>
<sequence>MGNPPSIITPTAMRHNTVLPSPNPNLPPNLNSEPNSNCVVPNLNPNAIPNPNQSSSAFFDAGSPAAQTPPLGLMANISERSSLETAKRKRGRPRKYAKDENGVIVTLPQSPKPASQKKKGPAAGKKAQLLALGAAGQNFTPHVITVAAGEDVSTKIITFTSQGPWAVCILSANGAISNATLRHAGVSGGAVTYEGRFEILSLSGSFLLTESNGARSRTGGLSVSLAGPDGRVIGGGVAGLLMAASPVQVVVGTFSTENRKMGGEGTSGVIKPSTMGSGGTQPCLPQMNMDGVERVHDHNMGGPTDGEEQSRAYHIMLPLLQVRHRDDFVQACWSDTCYEKQLLNGSQDLEDWGSIESQVVG</sequence>
<evidence type="ECO:0000259" key="3">
    <source>
        <dbReference type="PROSITE" id="PS51742"/>
    </source>
</evidence>
<keyword evidence="1" id="KW-0238">DNA-binding</keyword>